<dbReference type="AlphaFoldDB" id="A0AAN7J633"/>
<evidence type="ECO:0000313" key="7">
    <source>
        <dbReference type="Proteomes" id="UP001324115"/>
    </source>
</evidence>
<name>A0AAN7J633_QUERU</name>
<feature type="domain" description="Phorbol-ester/DAG-type" evidence="5">
    <location>
        <begin position="664"/>
        <end position="710"/>
    </location>
</feature>
<evidence type="ECO:0000256" key="2">
    <source>
        <dbReference type="ARBA" id="ARBA00022737"/>
    </source>
</evidence>
<accession>A0AAN7J633</accession>
<evidence type="ECO:0000313" key="6">
    <source>
        <dbReference type="EMBL" id="KAK4599455.1"/>
    </source>
</evidence>
<feature type="domain" description="Phorbol-ester/DAG-type" evidence="5">
    <location>
        <begin position="139"/>
        <end position="190"/>
    </location>
</feature>
<dbReference type="PANTHER" id="PTHR32410">
    <property type="entry name" value="CYSTEINE/HISTIDINE-RICH C1 DOMAIN FAMILY PROTEIN"/>
    <property type="match status" value="1"/>
</dbReference>
<feature type="compositionally biased region" description="Basic residues" evidence="4">
    <location>
        <begin position="800"/>
        <end position="814"/>
    </location>
</feature>
<evidence type="ECO:0000256" key="4">
    <source>
        <dbReference type="SAM" id="MobiDB-lite"/>
    </source>
</evidence>
<comment type="caution">
    <text evidence="6">The sequence shown here is derived from an EMBL/GenBank/DDBJ whole genome shotgun (WGS) entry which is preliminary data.</text>
</comment>
<reference evidence="6 7" key="1">
    <citation type="journal article" date="2023" name="G3 (Bethesda)">
        <title>A haplotype-resolved chromosome-scale genome for Quercus rubra L. provides insights into the genetics of adaptive traits for red oak species.</title>
        <authorList>
            <person name="Kapoor B."/>
            <person name="Jenkins J."/>
            <person name="Schmutz J."/>
            <person name="Zhebentyayeva T."/>
            <person name="Kuelheim C."/>
            <person name="Coggeshall M."/>
            <person name="Heim C."/>
            <person name="Lasky J.R."/>
            <person name="Leites L."/>
            <person name="Islam-Faridi N."/>
            <person name="Romero-Severson J."/>
            <person name="DeLeo V.L."/>
            <person name="Lucas S.M."/>
            <person name="Lazic D."/>
            <person name="Gailing O."/>
            <person name="Carlson J."/>
            <person name="Staton M."/>
        </authorList>
    </citation>
    <scope>NUCLEOTIDE SEQUENCE [LARGE SCALE GENOMIC DNA]</scope>
    <source>
        <strain evidence="6">Pseudo-F2</strain>
    </source>
</reference>
<proteinExistence type="predicted"/>
<evidence type="ECO:0000256" key="1">
    <source>
        <dbReference type="ARBA" id="ARBA00022723"/>
    </source>
</evidence>
<keyword evidence="3" id="KW-0862">Zinc</keyword>
<feature type="domain" description="Phorbol-ester/DAG-type" evidence="5">
    <location>
        <begin position="555"/>
        <end position="606"/>
    </location>
</feature>
<dbReference type="InterPro" id="IPR004146">
    <property type="entry name" value="DC1"/>
</dbReference>
<feature type="region of interest" description="Disordered" evidence="4">
    <location>
        <begin position="800"/>
        <end position="830"/>
    </location>
</feature>
<feature type="domain" description="Phorbol-ester/DAG-type" evidence="5">
    <location>
        <begin position="88"/>
        <end position="135"/>
    </location>
</feature>
<dbReference type="SMART" id="SM00109">
    <property type="entry name" value="C1"/>
    <property type="match status" value="6"/>
</dbReference>
<evidence type="ECO:0000259" key="5">
    <source>
        <dbReference type="SMART" id="SM00109"/>
    </source>
</evidence>
<dbReference type="GO" id="GO:0046872">
    <property type="term" value="F:metal ion binding"/>
    <property type="evidence" value="ECO:0007669"/>
    <property type="project" value="UniProtKB-KW"/>
</dbReference>
<dbReference type="EMBL" id="JAXUIC010000002">
    <property type="protein sequence ID" value="KAK4599455.1"/>
    <property type="molecule type" value="Genomic_DNA"/>
</dbReference>
<dbReference type="InterPro" id="IPR053192">
    <property type="entry name" value="Vacuole_Formation_Reg"/>
</dbReference>
<dbReference type="Proteomes" id="UP001324115">
    <property type="component" value="Unassembled WGS sequence"/>
</dbReference>
<keyword evidence="1" id="KW-0479">Metal-binding</keyword>
<dbReference type="InterPro" id="IPR046349">
    <property type="entry name" value="C1-like_sf"/>
</dbReference>
<dbReference type="InterPro" id="IPR002219">
    <property type="entry name" value="PKC_DAG/PE"/>
</dbReference>
<dbReference type="Pfam" id="PF03107">
    <property type="entry name" value="C1_2"/>
    <property type="match status" value="6"/>
</dbReference>
<gene>
    <name evidence="6" type="ORF">RGQ29_009498</name>
</gene>
<feature type="domain" description="Phorbol-ester/DAG-type" evidence="5">
    <location>
        <begin position="191"/>
        <end position="245"/>
    </location>
</feature>
<feature type="domain" description="Phorbol-ester/DAG-type" evidence="5">
    <location>
        <begin position="349"/>
        <end position="396"/>
    </location>
</feature>
<organism evidence="6 7">
    <name type="scientific">Quercus rubra</name>
    <name type="common">Northern red oak</name>
    <name type="synonym">Quercus borealis</name>
    <dbReference type="NCBI Taxonomy" id="3512"/>
    <lineage>
        <taxon>Eukaryota</taxon>
        <taxon>Viridiplantae</taxon>
        <taxon>Streptophyta</taxon>
        <taxon>Embryophyta</taxon>
        <taxon>Tracheophyta</taxon>
        <taxon>Spermatophyta</taxon>
        <taxon>Magnoliopsida</taxon>
        <taxon>eudicotyledons</taxon>
        <taxon>Gunneridae</taxon>
        <taxon>Pentapetalae</taxon>
        <taxon>rosids</taxon>
        <taxon>fabids</taxon>
        <taxon>Fagales</taxon>
        <taxon>Fagaceae</taxon>
        <taxon>Quercus</taxon>
    </lineage>
</organism>
<dbReference type="SUPFAM" id="SSF57889">
    <property type="entry name" value="Cysteine-rich domain"/>
    <property type="match status" value="6"/>
</dbReference>
<sequence>MANLRQGGHGLAKNPQNKLQHFSHPHPLVFKGDERMGHPCFGCREPVFGPSYSCIETTCRERKFYHHKLCAELPIVIDHPLHPVHPLILFDESTGYLEKENSKCKVCKEFRWEYSYCCYHCDFNLHIKCAVLKLEVKFHDHPLTPLCKSITFICDFCGKKGEGVPNLCSSCSFWIHNRCAYFPHTIMVVCHKHPLHLTHSSLELHQSNSQFCQICNKKVDTSYGLYYCFECEFVAHLDCAMNSKNTEDINSQELIVEDPKLDDSVDSTTLEVAHKRMEVQHFSHPDHPLVFNGNEKTGHPCYGCREPVFGPSYSCIESRCKELKFYHHQSCAELPLGLYHPLHPAHPLILFDETTCYLEKENSKCEVCKEFCWEYSYCCYSCDFNIHIKCAILQLEAKFHDHPLTPICKSIMFTCNLCGKEDKGVPNLCSLISCGFWIHNRCAYFPCKVKVVRHKHLLDLTYSSLKHHQFDSRFCQLCVKKVETHYGRYYCSKCDFVAHLDCAMDFRNREDINLLEFKDEEELNEFVDLASFKVKKSIVGEDGTQQAIEIIHFSHEHDLQLTYKVLNDEKCDGCVQAILLPPFYRCVECHFFLHESCAKLPKTKKHPLHRHSLTLDSMKPSEYFICDACHCRCNGFTYWCETCRYFALDVQCSLVSDILTHPGHKHRLLLSSGNDLPQNCNCCDSRPYSIFRCTTCEFAVDFKCVALPHSTRYEQHEHNFILSYTPEDDSDEYYCDICEEERNPKHWFYYCADCNYPAHPKCILGKYPNWKFGVLSLYKLFVVLMTESLLKEMIRQNKVDKRKKREEREKKKKKENILRSGTKLQKITNP</sequence>
<evidence type="ECO:0000256" key="3">
    <source>
        <dbReference type="ARBA" id="ARBA00022833"/>
    </source>
</evidence>
<dbReference type="PANTHER" id="PTHR32410:SF163">
    <property type="entry name" value="DC1 DOMAIN-CONTAINING PROTEIN"/>
    <property type="match status" value="1"/>
</dbReference>
<protein>
    <recommendedName>
        <fullName evidence="5">Phorbol-ester/DAG-type domain-containing protein</fullName>
    </recommendedName>
</protein>
<keyword evidence="2" id="KW-0677">Repeat</keyword>
<keyword evidence="7" id="KW-1185">Reference proteome</keyword>